<feature type="transmembrane region" description="Helical" evidence="2">
    <location>
        <begin position="134"/>
        <end position="159"/>
    </location>
</feature>
<feature type="transmembrane region" description="Helical" evidence="2">
    <location>
        <begin position="165"/>
        <end position="184"/>
    </location>
</feature>
<feature type="compositionally biased region" description="Basic and acidic residues" evidence="1">
    <location>
        <begin position="56"/>
        <end position="68"/>
    </location>
</feature>
<proteinExistence type="predicted"/>
<evidence type="ECO:0000313" key="4">
    <source>
        <dbReference type="Proteomes" id="UP001157126"/>
    </source>
</evidence>
<evidence type="ECO:0000313" key="3">
    <source>
        <dbReference type="EMBL" id="GMA39194.1"/>
    </source>
</evidence>
<keyword evidence="2" id="KW-1133">Transmembrane helix</keyword>
<name>A0ABQ6IR64_9MICO</name>
<reference evidence="4" key="1">
    <citation type="journal article" date="2019" name="Int. J. Syst. Evol. Microbiol.">
        <title>The Global Catalogue of Microorganisms (GCM) 10K type strain sequencing project: providing services to taxonomists for standard genome sequencing and annotation.</title>
        <authorList>
            <consortium name="The Broad Institute Genomics Platform"/>
            <consortium name="The Broad Institute Genome Sequencing Center for Infectious Disease"/>
            <person name="Wu L."/>
            <person name="Ma J."/>
        </authorList>
    </citation>
    <scope>NUCLEOTIDE SEQUENCE [LARGE SCALE GENOMIC DNA]</scope>
    <source>
        <strain evidence="4">NBRC 113072</strain>
    </source>
</reference>
<accession>A0ABQ6IR64</accession>
<dbReference type="Proteomes" id="UP001157126">
    <property type="component" value="Unassembled WGS sequence"/>
</dbReference>
<organism evidence="3 4">
    <name type="scientific">Mobilicoccus caccae</name>
    <dbReference type="NCBI Taxonomy" id="1859295"/>
    <lineage>
        <taxon>Bacteria</taxon>
        <taxon>Bacillati</taxon>
        <taxon>Actinomycetota</taxon>
        <taxon>Actinomycetes</taxon>
        <taxon>Micrococcales</taxon>
        <taxon>Dermatophilaceae</taxon>
        <taxon>Mobilicoccus</taxon>
    </lineage>
</organism>
<keyword evidence="2" id="KW-0812">Transmembrane</keyword>
<comment type="caution">
    <text evidence="3">The sequence shown here is derived from an EMBL/GenBank/DDBJ whole genome shotgun (WGS) entry which is preliminary data.</text>
</comment>
<protein>
    <submittedName>
        <fullName evidence="3">Uncharacterized protein</fullName>
    </submittedName>
</protein>
<sequence>MVVHRLRPDFAVAAPHHARGSGHWRRHPPADREPLMSEFTDRTDPLSGQEPAPRQFSDRRPPDPRAAEAWRPLPTIPVAPYDGREESSIQDRPSPWRPGSYPRLPTGPEPTRYPLEPDELPASVRRLKTVIRRLLGLAAVVAGLAVSAFGLLFLGFVGLTDSTTFVLATVGPSLLGVGLYLVLAPDRSARDRGRSG</sequence>
<feature type="region of interest" description="Disordered" evidence="1">
    <location>
        <begin position="13"/>
        <end position="117"/>
    </location>
</feature>
<evidence type="ECO:0000256" key="2">
    <source>
        <dbReference type="SAM" id="Phobius"/>
    </source>
</evidence>
<feature type="compositionally biased region" description="Basic and acidic residues" evidence="1">
    <location>
        <begin position="28"/>
        <end position="44"/>
    </location>
</feature>
<feature type="compositionally biased region" description="Basic residues" evidence="1">
    <location>
        <begin position="16"/>
        <end position="27"/>
    </location>
</feature>
<gene>
    <name evidence="3" type="ORF">GCM10025883_12390</name>
</gene>
<keyword evidence="4" id="KW-1185">Reference proteome</keyword>
<dbReference type="EMBL" id="BSUO01000001">
    <property type="protein sequence ID" value="GMA39194.1"/>
    <property type="molecule type" value="Genomic_DNA"/>
</dbReference>
<keyword evidence="2" id="KW-0472">Membrane</keyword>
<evidence type="ECO:0000256" key="1">
    <source>
        <dbReference type="SAM" id="MobiDB-lite"/>
    </source>
</evidence>